<comment type="function">
    <text evidence="9">Catalyzes the NADPH-dependent rearrangement and reduction of 1-deoxy-D-xylulose-5-phosphate (DXP) to 2-C-methyl-D-erythritol 4-phosphate (MEP).</text>
</comment>
<dbReference type="SUPFAM" id="SSF69055">
    <property type="entry name" value="1-deoxy-D-xylulose-5-phosphate reductoisomerase, C-terminal domain"/>
    <property type="match status" value="1"/>
</dbReference>
<keyword evidence="5 9" id="KW-0560">Oxidoreductase</keyword>
<evidence type="ECO:0000256" key="2">
    <source>
        <dbReference type="ARBA" id="ARBA00006825"/>
    </source>
</evidence>
<keyword evidence="3 9" id="KW-0479">Metal-binding</keyword>
<dbReference type="GO" id="GO:0030145">
    <property type="term" value="F:manganese ion binding"/>
    <property type="evidence" value="ECO:0007669"/>
    <property type="project" value="TreeGrafter"/>
</dbReference>
<dbReference type="GO" id="GO:0030604">
    <property type="term" value="F:1-deoxy-D-xylulose-5-phosphate reductoisomerase activity"/>
    <property type="evidence" value="ECO:0007669"/>
    <property type="project" value="UniProtKB-UniRule"/>
</dbReference>
<comment type="pathway">
    <text evidence="1 9">Isoprenoid biosynthesis; isopentenyl diphosphate biosynthesis via DXP pathway; isopentenyl diphosphate from 1-deoxy-D-xylulose 5-phosphate: step 1/6.</text>
</comment>
<evidence type="ECO:0000256" key="9">
    <source>
        <dbReference type="HAMAP-Rule" id="MF_00183"/>
    </source>
</evidence>
<dbReference type="Pfam" id="PF13288">
    <property type="entry name" value="DXPR_C"/>
    <property type="match status" value="1"/>
</dbReference>
<dbReference type="InterPro" id="IPR003821">
    <property type="entry name" value="DXP_reductoisomerase"/>
</dbReference>
<feature type="binding site" evidence="9">
    <location>
        <position position="216"/>
    </location>
    <ligand>
        <name>1-deoxy-D-xylulose 5-phosphate</name>
        <dbReference type="ChEBI" id="CHEBI:57792"/>
    </ligand>
</feature>
<keyword evidence="4 9" id="KW-0521">NADP</keyword>
<evidence type="ECO:0000256" key="5">
    <source>
        <dbReference type="ARBA" id="ARBA00023002"/>
    </source>
</evidence>
<dbReference type="InterPro" id="IPR036291">
    <property type="entry name" value="NAD(P)-bd_dom_sf"/>
</dbReference>
<feature type="domain" description="1-deoxy-D-xylulose 5-phosphate reductoisomerase N-terminal" evidence="10">
    <location>
        <begin position="24"/>
        <end position="149"/>
    </location>
</feature>
<feature type="binding site" evidence="9">
    <location>
        <position position="168"/>
    </location>
    <ligand>
        <name>1-deoxy-D-xylulose 5-phosphate</name>
        <dbReference type="ChEBI" id="CHEBI:57792"/>
    </ligand>
</feature>
<feature type="domain" description="1-deoxy-D-xylulose 5-phosphate reductoisomerase C-terminal" evidence="11">
    <location>
        <begin position="163"/>
        <end position="246"/>
    </location>
</feature>
<dbReference type="InterPro" id="IPR013644">
    <property type="entry name" value="DXP_reductoisomerase_C"/>
</dbReference>
<organism evidence="13 14">
    <name type="scientific">Roseiarcus fermentans</name>
    <dbReference type="NCBI Taxonomy" id="1473586"/>
    <lineage>
        <taxon>Bacteria</taxon>
        <taxon>Pseudomonadati</taxon>
        <taxon>Pseudomonadota</taxon>
        <taxon>Alphaproteobacteria</taxon>
        <taxon>Hyphomicrobiales</taxon>
        <taxon>Roseiarcaceae</taxon>
        <taxon>Roseiarcus</taxon>
    </lineage>
</organism>
<dbReference type="InterPro" id="IPR013512">
    <property type="entry name" value="DXP_reductoisomerase_N"/>
</dbReference>
<feature type="domain" description="DXP reductoisomerase C-terminal" evidence="12">
    <location>
        <begin position="278"/>
        <end position="394"/>
    </location>
</feature>
<reference evidence="13 14" key="1">
    <citation type="submission" date="2018-06" db="EMBL/GenBank/DDBJ databases">
        <title>Genomic Encyclopedia of Type Strains, Phase IV (KMG-IV): sequencing the most valuable type-strain genomes for metagenomic binning, comparative biology and taxonomic classification.</title>
        <authorList>
            <person name="Goeker M."/>
        </authorList>
    </citation>
    <scope>NUCLEOTIDE SEQUENCE [LARGE SCALE GENOMIC DNA]</scope>
    <source>
        <strain evidence="13 14">DSM 24875</strain>
    </source>
</reference>
<comment type="caution">
    <text evidence="9">Lacks conserved residue(s) required for the propagation of feature annotation.</text>
</comment>
<dbReference type="GO" id="GO:0016853">
    <property type="term" value="F:isomerase activity"/>
    <property type="evidence" value="ECO:0007669"/>
    <property type="project" value="UniProtKB-KW"/>
</dbReference>
<evidence type="ECO:0000259" key="12">
    <source>
        <dbReference type="Pfam" id="PF13288"/>
    </source>
</evidence>
<dbReference type="Pfam" id="PF08436">
    <property type="entry name" value="DXP_redisom_C"/>
    <property type="match status" value="1"/>
</dbReference>
<protein>
    <recommendedName>
        <fullName evidence="9">1-deoxy-D-xylulose 5-phosphate reductoisomerase</fullName>
        <shortName evidence="9">DXP reductoisomerase</shortName>
        <ecNumber evidence="9">1.1.1.267</ecNumber>
    </recommendedName>
    <alternativeName>
        <fullName evidence="9">1-deoxyxylulose-5-phosphate reductoisomerase</fullName>
    </alternativeName>
    <alternativeName>
        <fullName evidence="9">2-C-methyl-D-erythritol 4-phosphate synthase</fullName>
    </alternativeName>
</protein>
<feature type="binding site" evidence="9">
    <location>
        <position position="238"/>
    </location>
    <ligand>
        <name>1-deoxy-D-xylulose 5-phosphate</name>
        <dbReference type="ChEBI" id="CHEBI:57792"/>
    </ligand>
</feature>
<feature type="binding site" evidence="9">
    <location>
        <position position="56"/>
    </location>
    <ligand>
        <name>NADPH</name>
        <dbReference type="ChEBI" id="CHEBI:57783"/>
    </ligand>
</feature>
<comment type="similarity">
    <text evidence="2 9">Belongs to the DXR family.</text>
</comment>
<dbReference type="NCBIfam" id="TIGR00243">
    <property type="entry name" value="Dxr"/>
    <property type="match status" value="1"/>
</dbReference>
<evidence type="ECO:0000313" key="13">
    <source>
        <dbReference type="EMBL" id="RBP09713.1"/>
    </source>
</evidence>
<evidence type="ECO:0000313" key="14">
    <source>
        <dbReference type="Proteomes" id="UP000253529"/>
    </source>
</evidence>
<evidence type="ECO:0000256" key="1">
    <source>
        <dbReference type="ARBA" id="ARBA00005094"/>
    </source>
</evidence>
<feature type="binding site" evidence="9">
    <location>
        <position position="142"/>
    </location>
    <ligand>
        <name>1-deoxy-D-xylulose 5-phosphate</name>
        <dbReference type="ChEBI" id="CHEBI:57792"/>
    </ligand>
</feature>
<dbReference type="AlphaFoldDB" id="A0A366F4X9"/>
<feature type="binding site" evidence="9">
    <location>
        <position position="169"/>
    </location>
    <ligand>
        <name>Mn(2+)</name>
        <dbReference type="ChEBI" id="CHEBI:29035"/>
    </ligand>
</feature>
<feature type="binding site" evidence="9">
    <location>
        <position position="193"/>
    </location>
    <ligand>
        <name>1-deoxy-D-xylulose 5-phosphate</name>
        <dbReference type="ChEBI" id="CHEBI:57792"/>
    </ligand>
</feature>
<feature type="binding site" evidence="9">
    <location>
        <position position="32"/>
    </location>
    <ligand>
        <name>NADPH</name>
        <dbReference type="ChEBI" id="CHEBI:57783"/>
    </ligand>
</feature>
<dbReference type="HAMAP" id="MF_00183">
    <property type="entry name" value="DXP_reductoisom"/>
    <property type="match status" value="1"/>
</dbReference>
<dbReference type="InterPro" id="IPR036169">
    <property type="entry name" value="DXPR_C_sf"/>
</dbReference>
<dbReference type="GO" id="GO:0051484">
    <property type="term" value="P:isopentenyl diphosphate biosynthetic process, methylerythritol 4-phosphate pathway involved in terpenoid biosynthetic process"/>
    <property type="evidence" value="ECO:0007669"/>
    <property type="project" value="TreeGrafter"/>
</dbReference>
<feature type="binding site" evidence="9">
    <location>
        <position position="235"/>
    </location>
    <ligand>
        <name>1-deoxy-D-xylulose 5-phosphate</name>
        <dbReference type="ChEBI" id="CHEBI:57792"/>
    </ligand>
</feature>
<dbReference type="EMBL" id="QNRK01000021">
    <property type="protein sequence ID" value="RBP09713.1"/>
    <property type="molecule type" value="Genomic_DNA"/>
</dbReference>
<feature type="binding site" evidence="9">
    <location>
        <position position="222"/>
    </location>
    <ligand>
        <name>NADPH</name>
        <dbReference type="ChEBI" id="CHEBI:57783"/>
    </ligand>
</feature>
<dbReference type="PANTHER" id="PTHR30525:SF0">
    <property type="entry name" value="1-DEOXY-D-XYLULOSE 5-PHOSPHATE REDUCTOISOMERASE, CHLOROPLASTIC"/>
    <property type="match status" value="1"/>
</dbReference>
<feature type="binding site" evidence="9">
    <location>
        <position position="33"/>
    </location>
    <ligand>
        <name>NADPH</name>
        <dbReference type="ChEBI" id="CHEBI:57783"/>
    </ligand>
</feature>
<feature type="binding site" evidence="9">
    <location>
        <position position="167"/>
    </location>
    <ligand>
        <name>Mn(2+)</name>
        <dbReference type="ChEBI" id="CHEBI:29035"/>
    </ligand>
</feature>
<dbReference type="Gene3D" id="3.40.50.720">
    <property type="entry name" value="NAD(P)-binding Rossmann-like Domain"/>
    <property type="match status" value="1"/>
</dbReference>
<feature type="binding site" evidence="9">
    <location>
        <position position="57"/>
    </location>
    <ligand>
        <name>NADPH</name>
        <dbReference type="ChEBI" id="CHEBI:57783"/>
    </ligand>
</feature>
<feature type="binding site" evidence="9">
    <location>
        <position position="238"/>
    </location>
    <ligand>
        <name>Mn(2+)</name>
        <dbReference type="ChEBI" id="CHEBI:29035"/>
    </ligand>
</feature>
<name>A0A366F4X9_9HYPH</name>
<evidence type="ECO:0000256" key="6">
    <source>
        <dbReference type="ARBA" id="ARBA00023211"/>
    </source>
</evidence>
<dbReference type="OrthoDB" id="9806546at2"/>
<dbReference type="UniPathway" id="UPA00056">
    <property type="reaction ID" value="UER00092"/>
</dbReference>
<dbReference type="PIRSF" id="PIRSF006205">
    <property type="entry name" value="Dxp_reductismrs"/>
    <property type="match status" value="1"/>
</dbReference>
<feature type="binding site" evidence="9">
    <location>
        <position position="143"/>
    </location>
    <ligand>
        <name>NADPH</name>
        <dbReference type="ChEBI" id="CHEBI:57783"/>
    </ligand>
</feature>
<comment type="cofactor">
    <cofactor evidence="9">
        <name>Mg(2+)</name>
        <dbReference type="ChEBI" id="CHEBI:18420"/>
    </cofactor>
    <cofactor evidence="9">
        <name>Mn(2+)</name>
        <dbReference type="ChEBI" id="CHEBI:29035"/>
    </cofactor>
</comment>
<keyword evidence="7 9" id="KW-0414">Isoprene biosynthesis</keyword>
<keyword evidence="9" id="KW-0460">Magnesium</keyword>
<feature type="binding site" evidence="9">
    <location>
        <position position="141"/>
    </location>
    <ligand>
        <name>NADPH</name>
        <dbReference type="ChEBI" id="CHEBI:57783"/>
    </ligand>
</feature>
<keyword evidence="14" id="KW-1185">Reference proteome</keyword>
<gene>
    <name evidence="9" type="primary">dxr</name>
    <name evidence="13" type="ORF">DFR50_12158</name>
</gene>
<dbReference type="Pfam" id="PF02670">
    <property type="entry name" value="DXP_reductoisom"/>
    <property type="match status" value="1"/>
</dbReference>
<evidence type="ECO:0000256" key="8">
    <source>
        <dbReference type="ARBA" id="ARBA00048543"/>
    </source>
</evidence>
<evidence type="ECO:0000256" key="4">
    <source>
        <dbReference type="ARBA" id="ARBA00022857"/>
    </source>
</evidence>
<keyword evidence="13" id="KW-0413">Isomerase</keyword>
<dbReference type="SUPFAM" id="SSF55347">
    <property type="entry name" value="Glyceraldehyde-3-phosphate dehydrogenase-like, C-terminal domain"/>
    <property type="match status" value="1"/>
</dbReference>
<feature type="binding site" evidence="9">
    <location>
        <position position="30"/>
    </location>
    <ligand>
        <name>NADPH</name>
        <dbReference type="ChEBI" id="CHEBI:57783"/>
    </ligand>
</feature>
<feature type="binding site" evidence="9">
    <location>
        <position position="229"/>
    </location>
    <ligand>
        <name>1-deoxy-D-xylulose 5-phosphate</name>
        <dbReference type="ChEBI" id="CHEBI:57792"/>
    </ligand>
</feature>
<sequence length="405" mass="41347">MVSALDLDLSPETVSSRRTPPRRLAILGATGSIGGSCAQVIAAAPGRFAVVSVAGGRDGAALARRAIELGADFAAIADPASYADLKAGLAGTGVEAAAGPEAVREAALREADLVVSAIVGAAGLEPTFAAVSAGRTVALANKETLVCAGAVIMETAARAGSLLLPLDSEHNALFQAIGSRDKDTIAVMTITASGGPFREWSAERIAAATPEQALAHPNWVMGPKVTIDSAGLMNKGLELIEAHFLFGVPPDRLDVVVHPQSIIHGFVTFADGSMIAGMASPDMRTPVAHCLAYPDRIASGVRSPDLAALGRLTFERADLERFPALGIAIDALRAGGGAPTALNAANEVAVAAFLDRRIGFSDIARLVDRTILAMSAAGELAPPSSVAQALAVHHMAGERTRGLLA</sequence>
<dbReference type="InterPro" id="IPR026877">
    <property type="entry name" value="DXPR_C"/>
</dbReference>
<feature type="binding site" evidence="9">
    <location>
        <position position="31"/>
    </location>
    <ligand>
        <name>NADPH</name>
        <dbReference type="ChEBI" id="CHEBI:57783"/>
    </ligand>
</feature>
<comment type="caution">
    <text evidence="13">The sequence shown here is derived from an EMBL/GenBank/DDBJ whole genome shotgun (WGS) entry which is preliminary data.</text>
</comment>
<evidence type="ECO:0000259" key="10">
    <source>
        <dbReference type="Pfam" id="PF02670"/>
    </source>
</evidence>
<comment type="catalytic activity">
    <reaction evidence="8">
        <text>2-C-methyl-D-erythritol 4-phosphate + NADP(+) = 1-deoxy-D-xylulose 5-phosphate + NADPH + H(+)</text>
        <dbReference type="Rhea" id="RHEA:13717"/>
        <dbReference type="ChEBI" id="CHEBI:15378"/>
        <dbReference type="ChEBI" id="CHEBI:57783"/>
        <dbReference type="ChEBI" id="CHEBI:57792"/>
        <dbReference type="ChEBI" id="CHEBI:58262"/>
        <dbReference type="ChEBI" id="CHEBI:58349"/>
        <dbReference type="EC" id="1.1.1.267"/>
    </reaction>
    <physiologicalReaction direction="right-to-left" evidence="8">
        <dbReference type="Rhea" id="RHEA:13719"/>
    </physiologicalReaction>
</comment>
<evidence type="ECO:0000259" key="11">
    <source>
        <dbReference type="Pfam" id="PF08436"/>
    </source>
</evidence>
<feature type="binding site" evidence="9">
    <location>
        <position position="234"/>
    </location>
    <ligand>
        <name>1-deoxy-D-xylulose 5-phosphate</name>
        <dbReference type="ChEBI" id="CHEBI:57792"/>
    </ligand>
</feature>
<dbReference type="EC" id="1.1.1.267" evidence="9"/>
<keyword evidence="6 9" id="KW-0464">Manganese</keyword>
<proteinExistence type="inferred from homology"/>
<dbReference type="FunFam" id="3.40.50.720:FF:000045">
    <property type="entry name" value="1-deoxy-D-xylulose 5-phosphate reductoisomerase"/>
    <property type="match status" value="1"/>
</dbReference>
<evidence type="ECO:0000256" key="3">
    <source>
        <dbReference type="ARBA" id="ARBA00022723"/>
    </source>
</evidence>
<dbReference type="Gene3D" id="1.10.1740.10">
    <property type="match status" value="1"/>
</dbReference>
<dbReference type="Proteomes" id="UP000253529">
    <property type="component" value="Unassembled WGS sequence"/>
</dbReference>
<accession>A0A366F4X9</accession>
<feature type="binding site" evidence="9">
    <location>
        <position position="169"/>
    </location>
    <ligand>
        <name>1-deoxy-D-xylulose 5-phosphate</name>
        <dbReference type="ChEBI" id="CHEBI:57792"/>
    </ligand>
</feature>
<dbReference type="RefSeq" id="WP_113890725.1">
    <property type="nucleotide sequence ID" value="NZ_QNRK01000021.1"/>
</dbReference>
<dbReference type="SUPFAM" id="SSF51735">
    <property type="entry name" value="NAD(P)-binding Rossmann-fold domains"/>
    <property type="match status" value="1"/>
</dbReference>
<evidence type="ECO:0000256" key="7">
    <source>
        <dbReference type="ARBA" id="ARBA00023229"/>
    </source>
</evidence>
<dbReference type="PANTHER" id="PTHR30525">
    <property type="entry name" value="1-DEOXY-D-XYLULOSE 5-PHOSPHATE REDUCTOISOMERASE"/>
    <property type="match status" value="1"/>
</dbReference>
<dbReference type="GO" id="GO:0070402">
    <property type="term" value="F:NADPH binding"/>
    <property type="evidence" value="ECO:0007669"/>
    <property type="project" value="InterPro"/>
</dbReference>